<name>A0A2Y9BB95_9FIRM</name>
<dbReference type="OrthoDB" id="2223278at2"/>
<accession>A0A2Y9BB95</accession>
<feature type="transmembrane region" description="Helical" evidence="1">
    <location>
        <begin position="190"/>
        <end position="206"/>
    </location>
</feature>
<dbReference type="Proteomes" id="UP000245845">
    <property type="component" value="Unassembled WGS sequence"/>
</dbReference>
<proteinExistence type="predicted"/>
<evidence type="ECO:0000313" key="2">
    <source>
        <dbReference type="EMBL" id="PWJ32194.1"/>
    </source>
</evidence>
<evidence type="ECO:0000313" key="3">
    <source>
        <dbReference type="Proteomes" id="UP000245845"/>
    </source>
</evidence>
<dbReference type="EMBL" id="QGDL01000001">
    <property type="protein sequence ID" value="PWJ32194.1"/>
    <property type="molecule type" value="Genomic_DNA"/>
</dbReference>
<feature type="transmembrane region" description="Helical" evidence="1">
    <location>
        <begin position="127"/>
        <end position="146"/>
    </location>
</feature>
<sequence length="249" mass="27840">MSSGKKKSWRFEIDETRKQEGLIQIKRAVQEKKVRYYPSFLACLIEQLRYQTWSFWVLQGGMLVLALVLIRYLNLPGGDGEASITICSLFMVLTGNVCLSGVSRLFSWHMAELEQTLYLNLRQMVSIQMLLAGMIDLAVLGLLVIFCGGRSGAGTGAYLLYMLVPFLWSDILYLHMLTALRGGLRGYRQLSAGVLSGILAVFPVFVEESYHLEYLMVWGIAAAVGIGVLILEIRRLFGKIEGGEVLCLN</sequence>
<organism evidence="2 3">
    <name type="scientific">Faecalicatena orotica</name>
    <dbReference type="NCBI Taxonomy" id="1544"/>
    <lineage>
        <taxon>Bacteria</taxon>
        <taxon>Bacillati</taxon>
        <taxon>Bacillota</taxon>
        <taxon>Clostridia</taxon>
        <taxon>Lachnospirales</taxon>
        <taxon>Lachnospiraceae</taxon>
        <taxon>Faecalicatena</taxon>
    </lineage>
</organism>
<reference evidence="2 3" key="1">
    <citation type="submission" date="2018-05" db="EMBL/GenBank/DDBJ databases">
        <title>The Hungate 1000. A catalogue of reference genomes from the rumen microbiome.</title>
        <authorList>
            <person name="Kelly W."/>
        </authorList>
    </citation>
    <scope>NUCLEOTIDE SEQUENCE [LARGE SCALE GENOMIC DNA]</scope>
    <source>
        <strain evidence="2 3">NLAE-zl-C242</strain>
    </source>
</reference>
<keyword evidence="3" id="KW-1185">Reference proteome</keyword>
<evidence type="ECO:0000256" key="1">
    <source>
        <dbReference type="SAM" id="Phobius"/>
    </source>
</evidence>
<feature type="transmembrane region" description="Helical" evidence="1">
    <location>
        <begin position="53"/>
        <end position="70"/>
    </location>
</feature>
<feature type="transmembrane region" description="Helical" evidence="1">
    <location>
        <begin position="82"/>
        <end position="106"/>
    </location>
</feature>
<comment type="caution">
    <text evidence="2">The sequence shown here is derived from an EMBL/GenBank/DDBJ whole genome shotgun (WGS) entry which is preliminary data.</text>
</comment>
<dbReference type="RefSeq" id="WP_109729555.1">
    <property type="nucleotide sequence ID" value="NZ_BAAACK010000007.1"/>
</dbReference>
<feature type="transmembrane region" description="Helical" evidence="1">
    <location>
        <begin position="212"/>
        <end position="231"/>
    </location>
</feature>
<gene>
    <name evidence="2" type="ORF">A8806_101482</name>
</gene>
<dbReference type="AlphaFoldDB" id="A0A2Y9BB95"/>
<keyword evidence="1" id="KW-0472">Membrane</keyword>
<feature type="transmembrane region" description="Helical" evidence="1">
    <location>
        <begin position="158"/>
        <end position="178"/>
    </location>
</feature>
<protein>
    <submittedName>
        <fullName evidence="2">Uncharacterized protein</fullName>
    </submittedName>
</protein>
<keyword evidence="1" id="KW-0812">Transmembrane</keyword>
<keyword evidence="1" id="KW-1133">Transmembrane helix</keyword>